<keyword evidence="3" id="KW-1185">Reference proteome</keyword>
<organism evidence="2 3">
    <name type="scientific">Lactococcus allomyrinae</name>
    <dbReference type="NCBI Taxonomy" id="2419773"/>
    <lineage>
        <taxon>Bacteria</taxon>
        <taxon>Bacillati</taxon>
        <taxon>Bacillota</taxon>
        <taxon>Bacilli</taxon>
        <taxon>Lactobacillales</taxon>
        <taxon>Streptococcaceae</taxon>
        <taxon>Lactococcus</taxon>
    </lineage>
</organism>
<accession>A0A387BI24</accession>
<reference evidence="2 3" key="1">
    <citation type="submission" date="2018-09" db="EMBL/GenBank/DDBJ databases">
        <title>Genome sequencing of strain 1JSPR-7.</title>
        <authorList>
            <person name="Heo J."/>
            <person name="Kim S.-J."/>
            <person name="Kwon S.-W."/>
        </authorList>
    </citation>
    <scope>NUCLEOTIDE SEQUENCE [LARGE SCALE GENOMIC DNA]</scope>
    <source>
        <strain evidence="2 3">1JSPR-7</strain>
    </source>
</reference>
<dbReference type="RefSeq" id="WP_120772055.1">
    <property type="nucleotide sequence ID" value="NZ_CP032627.1"/>
</dbReference>
<dbReference type="InterPro" id="IPR038062">
    <property type="entry name" value="ScdA-like_N_sf"/>
</dbReference>
<dbReference type="OrthoDB" id="411397at2"/>
<protein>
    <submittedName>
        <fullName evidence="2">DUF1858 domain-containing protein</fullName>
    </submittedName>
</protein>
<sequence length="78" mass="8849">MIQLNIDAKLYDLATAYPEIVELMDELGFHEIKMPGMLQTAGRMATIPMGAKMKHIDWEEIVRVFAENGFEFVSSDTV</sequence>
<dbReference type="AlphaFoldDB" id="A0A387BI24"/>
<evidence type="ECO:0000313" key="3">
    <source>
        <dbReference type="Proteomes" id="UP000269374"/>
    </source>
</evidence>
<evidence type="ECO:0000313" key="2">
    <source>
        <dbReference type="EMBL" id="AYG00667.1"/>
    </source>
</evidence>
<dbReference type="Gene3D" id="1.10.3910.10">
    <property type="entry name" value="SP0561-like"/>
    <property type="match status" value="1"/>
</dbReference>
<proteinExistence type="predicted"/>
<dbReference type="SUPFAM" id="SSF140683">
    <property type="entry name" value="SP0561-like"/>
    <property type="match status" value="1"/>
</dbReference>
<dbReference type="InterPro" id="IPR015077">
    <property type="entry name" value="DUF1858"/>
</dbReference>
<gene>
    <name evidence="2" type="ORF">D7I46_05905</name>
</gene>
<dbReference type="EMBL" id="CP032627">
    <property type="protein sequence ID" value="AYG00667.1"/>
    <property type="molecule type" value="Genomic_DNA"/>
</dbReference>
<dbReference type="KEGG" id="lact:D7I46_05905"/>
<name>A0A387BI24_9LACT</name>
<feature type="domain" description="DUF1858" evidence="1">
    <location>
        <begin position="5"/>
        <end position="62"/>
    </location>
</feature>
<dbReference type="Proteomes" id="UP000269374">
    <property type="component" value="Chromosome"/>
</dbReference>
<evidence type="ECO:0000259" key="1">
    <source>
        <dbReference type="Pfam" id="PF08984"/>
    </source>
</evidence>
<dbReference type="Pfam" id="PF08984">
    <property type="entry name" value="DUF1858"/>
    <property type="match status" value="1"/>
</dbReference>